<organism evidence="1 2">
    <name type="scientific">Brucella ciceri</name>
    <dbReference type="NCBI Taxonomy" id="391287"/>
    <lineage>
        <taxon>Bacteria</taxon>
        <taxon>Pseudomonadati</taxon>
        <taxon>Pseudomonadota</taxon>
        <taxon>Alphaproteobacteria</taxon>
        <taxon>Hyphomicrobiales</taxon>
        <taxon>Brucellaceae</taxon>
        <taxon>Brucella/Ochrobactrum group</taxon>
        <taxon>Brucella</taxon>
    </lineage>
</organism>
<gene>
    <name evidence="1" type="ORF">HED52_21535</name>
</gene>
<name>A0ABX1DW19_9HYPH</name>
<evidence type="ECO:0000313" key="2">
    <source>
        <dbReference type="Proteomes" id="UP000568486"/>
    </source>
</evidence>
<protein>
    <submittedName>
        <fullName evidence="1">Uncharacterized protein</fullName>
    </submittedName>
</protein>
<sequence>MSGKLLVGFIEPTLAVQPCGSVPGVFGIFAASLLGVAPDASEDRFKLSLLASRTKRLEGLPLPTRRG</sequence>
<evidence type="ECO:0000313" key="1">
    <source>
        <dbReference type="EMBL" id="NKC29134.1"/>
    </source>
</evidence>
<accession>A0ABX1DW19</accession>
<comment type="caution">
    <text evidence="1">The sequence shown here is derived from an EMBL/GenBank/DDBJ whole genome shotgun (WGS) entry which is preliminary data.</text>
</comment>
<keyword evidence="2" id="KW-1185">Reference proteome</keyword>
<dbReference type="Proteomes" id="UP000568486">
    <property type="component" value="Unassembled WGS sequence"/>
</dbReference>
<reference evidence="1 2" key="1">
    <citation type="submission" date="2020-03" db="EMBL/GenBank/DDBJ databases">
        <title>Whole genome sequencing of clinical and environmental type strains of Ochrobactrum.</title>
        <authorList>
            <person name="Dharne M."/>
        </authorList>
    </citation>
    <scope>NUCLEOTIDE SEQUENCE [LARGE SCALE GENOMIC DNA]</scope>
    <source>
        <strain evidence="1 2">DSM 22292</strain>
    </source>
</reference>
<dbReference type="EMBL" id="JAAVLR010000002">
    <property type="protein sequence ID" value="NKC29134.1"/>
    <property type="molecule type" value="Genomic_DNA"/>
</dbReference>
<proteinExistence type="predicted"/>